<dbReference type="AlphaFoldDB" id="A0A367JWT9"/>
<evidence type="ECO:0000313" key="2">
    <source>
        <dbReference type="EMBL" id="RCH94329.1"/>
    </source>
</evidence>
<dbReference type="SUPFAM" id="SSF51735">
    <property type="entry name" value="NAD(P)-binding Rossmann-fold domains"/>
    <property type="match status" value="1"/>
</dbReference>
<dbReference type="Proteomes" id="UP000253551">
    <property type="component" value="Unassembled WGS sequence"/>
</dbReference>
<organism evidence="2 3">
    <name type="scientific">Rhizopus stolonifer</name>
    <name type="common">Rhizopus nigricans</name>
    <dbReference type="NCBI Taxonomy" id="4846"/>
    <lineage>
        <taxon>Eukaryota</taxon>
        <taxon>Fungi</taxon>
        <taxon>Fungi incertae sedis</taxon>
        <taxon>Mucoromycota</taxon>
        <taxon>Mucoromycotina</taxon>
        <taxon>Mucoromycetes</taxon>
        <taxon>Mucorales</taxon>
        <taxon>Mucorineae</taxon>
        <taxon>Rhizopodaceae</taxon>
        <taxon>Rhizopus</taxon>
    </lineage>
</organism>
<name>A0A367JWT9_RHIST</name>
<evidence type="ECO:0000313" key="3">
    <source>
        <dbReference type="Proteomes" id="UP000253551"/>
    </source>
</evidence>
<dbReference type="EMBL" id="PJQM01002570">
    <property type="protein sequence ID" value="RCH94329.1"/>
    <property type="molecule type" value="Genomic_DNA"/>
</dbReference>
<proteinExistence type="predicted"/>
<dbReference type="STRING" id="4846.A0A367JWT9"/>
<dbReference type="InterPro" id="IPR016040">
    <property type="entry name" value="NAD(P)-bd_dom"/>
</dbReference>
<dbReference type="OrthoDB" id="63935at2759"/>
<reference evidence="2 3" key="1">
    <citation type="journal article" date="2018" name="G3 (Bethesda)">
        <title>Phylogenetic and Phylogenomic Definition of Rhizopus Species.</title>
        <authorList>
            <person name="Gryganskyi A.P."/>
            <person name="Golan J."/>
            <person name="Dolatabadi S."/>
            <person name="Mondo S."/>
            <person name="Robb S."/>
            <person name="Idnurm A."/>
            <person name="Muszewska A."/>
            <person name="Steczkiewicz K."/>
            <person name="Masonjones S."/>
            <person name="Liao H.L."/>
            <person name="Gajdeczka M.T."/>
            <person name="Anike F."/>
            <person name="Vuek A."/>
            <person name="Anishchenko I.M."/>
            <person name="Voigt K."/>
            <person name="de Hoog G.S."/>
            <person name="Smith M.E."/>
            <person name="Heitman J."/>
            <person name="Vilgalys R."/>
            <person name="Stajich J.E."/>
        </authorList>
    </citation>
    <scope>NUCLEOTIDE SEQUENCE [LARGE SCALE GENOMIC DNA]</scope>
    <source>
        <strain evidence="2 3">LSU 92-RS-03</strain>
    </source>
</reference>
<dbReference type="PANTHER" id="PTHR15020">
    <property type="entry name" value="FLAVIN REDUCTASE-RELATED"/>
    <property type="match status" value="1"/>
</dbReference>
<accession>A0A367JWT9</accession>
<sequence length="219" mass="24913">MVRVAVFGGSKGCSRAMVVQGLEKNQHQFKLLIRNPDTMEFTEEQKSKLTIVKGDALDPVTVRQTVQDTDVIVFSVGSAFDMKTRKMVSPGLCYDSMKVLLDVLKEMDQRPKRLVVVSTTGLDGMKEVPYLFWPMYRYLLHDPHMDKAKMEELVGYQDVISDWIIVRPSLLTDGKLVGKYRAEVGISGYTISRQDVGHFLLNQCIELDTFIRKKVVVTF</sequence>
<dbReference type="Pfam" id="PF13460">
    <property type="entry name" value="NAD_binding_10"/>
    <property type="match status" value="1"/>
</dbReference>
<gene>
    <name evidence="2" type="ORF">CU098_009973</name>
</gene>
<dbReference type="PANTHER" id="PTHR15020:SF50">
    <property type="entry name" value="UPF0659 PROTEIN YMR090W"/>
    <property type="match status" value="1"/>
</dbReference>
<dbReference type="Gene3D" id="3.40.50.720">
    <property type="entry name" value="NAD(P)-binding Rossmann-like Domain"/>
    <property type="match status" value="1"/>
</dbReference>
<keyword evidence="3" id="KW-1185">Reference proteome</keyword>
<evidence type="ECO:0000259" key="1">
    <source>
        <dbReference type="Pfam" id="PF13460"/>
    </source>
</evidence>
<feature type="domain" description="NAD(P)-binding" evidence="1">
    <location>
        <begin position="14"/>
        <end position="203"/>
    </location>
</feature>
<comment type="caution">
    <text evidence="2">The sequence shown here is derived from an EMBL/GenBank/DDBJ whole genome shotgun (WGS) entry which is preliminary data.</text>
</comment>
<protein>
    <recommendedName>
        <fullName evidence="1">NAD(P)-binding domain-containing protein</fullName>
    </recommendedName>
</protein>
<dbReference type="InterPro" id="IPR036291">
    <property type="entry name" value="NAD(P)-bd_dom_sf"/>
</dbReference>